<gene>
    <name evidence="5" type="ORF">CVLEPA_LOCUS15014</name>
</gene>
<dbReference type="Proteomes" id="UP001642483">
    <property type="component" value="Unassembled WGS sequence"/>
</dbReference>
<dbReference type="Pfam" id="PF07690">
    <property type="entry name" value="MFS_1"/>
    <property type="match status" value="1"/>
</dbReference>
<reference evidence="5 6" key="1">
    <citation type="submission" date="2024-02" db="EMBL/GenBank/DDBJ databases">
        <authorList>
            <person name="Daric V."/>
            <person name="Darras S."/>
        </authorList>
    </citation>
    <scope>NUCLEOTIDE SEQUENCE [LARGE SCALE GENOMIC DNA]</scope>
</reference>
<dbReference type="PANTHER" id="PTHR23121">
    <property type="entry name" value="SODIUM-DEPENDENT GLUCOSE TRANSPORTER 1"/>
    <property type="match status" value="1"/>
</dbReference>
<evidence type="ECO:0000256" key="2">
    <source>
        <dbReference type="ARBA" id="ARBA00022989"/>
    </source>
</evidence>
<keyword evidence="6" id="KW-1185">Reference proteome</keyword>
<feature type="transmembrane region" description="Helical" evidence="4">
    <location>
        <begin position="102"/>
        <end position="128"/>
    </location>
</feature>
<dbReference type="InterPro" id="IPR011701">
    <property type="entry name" value="MFS"/>
</dbReference>
<dbReference type="EMBL" id="CAWYQH010000097">
    <property type="protein sequence ID" value="CAK8684009.1"/>
    <property type="molecule type" value="Genomic_DNA"/>
</dbReference>
<feature type="transmembrane region" description="Helical" evidence="4">
    <location>
        <begin position="250"/>
        <end position="276"/>
    </location>
</feature>
<evidence type="ECO:0000256" key="4">
    <source>
        <dbReference type="SAM" id="Phobius"/>
    </source>
</evidence>
<proteinExistence type="predicted"/>
<feature type="transmembrane region" description="Helical" evidence="4">
    <location>
        <begin position="381"/>
        <end position="402"/>
    </location>
</feature>
<keyword evidence="1 4" id="KW-0812">Transmembrane</keyword>
<protein>
    <submittedName>
        <fullName evidence="5">Uncharacterized protein</fullName>
    </submittedName>
</protein>
<feature type="transmembrane region" description="Helical" evidence="4">
    <location>
        <begin position="198"/>
        <end position="221"/>
    </location>
</feature>
<dbReference type="SUPFAM" id="SSF103473">
    <property type="entry name" value="MFS general substrate transporter"/>
    <property type="match status" value="1"/>
</dbReference>
<evidence type="ECO:0000256" key="1">
    <source>
        <dbReference type="ARBA" id="ARBA00022692"/>
    </source>
</evidence>
<evidence type="ECO:0000313" key="5">
    <source>
        <dbReference type="EMBL" id="CAK8684009.1"/>
    </source>
</evidence>
<feature type="transmembrane region" description="Helical" evidence="4">
    <location>
        <begin position="79"/>
        <end position="96"/>
    </location>
</feature>
<evidence type="ECO:0000256" key="3">
    <source>
        <dbReference type="ARBA" id="ARBA00023136"/>
    </source>
</evidence>
<keyword evidence="3 4" id="KW-0472">Membrane</keyword>
<feature type="transmembrane region" description="Helical" evidence="4">
    <location>
        <begin position="47"/>
        <end position="67"/>
    </location>
</feature>
<sequence>MKLWPTSAILLLVTIYLARTGMGYVLSLSGPTLLYLTELVHTEIQSFSLAFSLRFVGVIIGGVMVGFVMHRTKEQINQLYLMAIFLFLKGLFNLITPWLTSIWIMSIAIMVIGITFGYLDAGLQAIILRIWGATTSRPLIYLYHFTIGIGGIFAPIIAEPFLLKAYGHRENNPNCPGNSTSNDSSTSAVGDQELNPVAWSYIIIGIYFFVITILTLALAYFKTDEKAFQKFSASENVTVEKRKEEPIRDLIWVFAPLIGYYFCSVSNEILFNSFIYPVAVCSELKFSIPDATLVNSLYWIGLMVGRGSGIFAASYIRPAKIAIFCIAGTIIMMWILVLFGRTTPQVTWAVSIVHGFFVGPLYPSGVTWISQVTNVSGKYMFIFILGGMTGCTTMLSLGGWLFKTSPFHVMYLACALSCANALCFAGAVFAAKRYKKKRRHEAEGEIFLNGKSPENGEVKA</sequence>
<feature type="transmembrane region" description="Helical" evidence="4">
    <location>
        <begin position="346"/>
        <end position="369"/>
    </location>
</feature>
<comment type="caution">
    <text evidence="5">The sequence shown here is derived from an EMBL/GenBank/DDBJ whole genome shotgun (WGS) entry which is preliminary data.</text>
</comment>
<evidence type="ECO:0000313" key="6">
    <source>
        <dbReference type="Proteomes" id="UP001642483"/>
    </source>
</evidence>
<accession>A0ABP0FWM1</accession>
<feature type="transmembrane region" description="Helical" evidence="4">
    <location>
        <begin position="140"/>
        <end position="158"/>
    </location>
</feature>
<dbReference type="InterPro" id="IPR036259">
    <property type="entry name" value="MFS_trans_sf"/>
</dbReference>
<keyword evidence="2 4" id="KW-1133">Transmembrane helix</keyword>
<feature type="transmembrane region" description="Helical" evidence="4">
    <location>
        <begin position="408"/>
        <end position="431"/>
    </location>
</feature>
<dbReference type="PANTHER" id="PTHR23121:SF9">
    <property type="entry name" value="SODIUM-DEPENDENT GLUCOSE TRANSPORTER 1"/>
    <property type="match status" value="1"/>
</dbReference>
<feature type="transmembrane region" description="Helical" evidence="4">
    <location>
        <begin position="296"/>
        <end position="316"/>
    </location>
</feature>
<organism evidence="5 6">
    <name type="scientific">Clavelina lepadiformis</name>
    <name type="common">Light-bulb sea squirt</name>
    <name type="synonym">Ascidia lepadiformis</name>
    <dbReference type="NCBI Taxonomy" id="159417"/>
    <lineage>
        <taxon>Eukaryota</taxon>
        <taxon>Metazoa</taxon>
        <taxon>Chordata</taxon>
        <taxon>Tunicata</taxon>
        <taxon>Ascidiacea</taxon>
        <taxon>Aplousobranchia</taxon>
        <taxon>Clavelinidae</taxon>
        <taxon>Clavelina</taxon>
    </lineage>
</organism>
<name>A0ABP0FWM1_CLALP</name>
<dbReference type="Gene3D" id="1.20.1250.20">
    <property type="entry name" value="MFS general substrate transporter like domains"/>
    <property type="match status" value="2"/>
</dbReference>
<feature type="transmembrane region" description="Helical" evidence="4">
    <location>
        <begin position="321"/>
        <end position="340"/>
    </location>
</feature>